<sequence length="113" mass="12848">MEDQKTRKEHIKQIKVAKGKVKASMTRLENTAEDLILKNKILIRLKRIFFTILRNGKIIGSEGQPIAHVWLGCRRSNSKGLQFIFLYAIAFDSRKKHNSSVDSATILANGRVV</sequence>
<keyword evidence="2" id="KW-1185">Reference proteome</keyword>
<dbReference type="EMBL" id="BMAW01116861">
    <property type="protein sequence ID" value="GFT72455.1"/>
    <property type="molecule type" value="Genomic_DNA"/>
</dbReference>
<dbReference type="Proteomes" id="UP000887013">
    <property type="component" value="Unassembled WGS sequence"/>
</dbReference>
<evidence type="ECO:0000313" key="2">
    <source>
        <dbReference type="Proteomes" id="UP000887013"/>
    </source>
</evidence>
<gene>
    <name evidence="1" type="ORF">NPIL_236621</name>
</gene>
<dbReference type="AlphaFoldDB" id="A0A8X6U252"/>
<accession>A0A8X6U252</accession>
<reference evidence="1" key="1">
    <citation type="submission" date="2020-08" db="EMBL/GenBank/DDBJ databases">
        <title>Multicomponent nature underlies the extraordinary mechanical properties of spider dragline silk.</title>
        <authorList>
            <person name="Kono N."/>
            <person name="Nakamura H."/>
            <person name="Mori M."/>
            <person name="Yoshida Y."/>
            <person name="Ohtoshi R."/>
            <person name="Malay A.D."/>
            <person name="Moran D.A.P."/>
            <person name="Tomita M."/>
            <person name="Numata K."/>
            <person name="Arakawa K."/>
        </authorList>
    </citation>
    <scope>NUCLEOTIDE SEQUENCE</scope>
</reference>
<proteinExistence type="predicted"/>
<protein>
    <submittedName>
        <fullName evidence="1">Uncharacterized protein</fullName>
    </submittedName>
</protein>
<comment type="caution">
    <text evidence="1">The sequence shown here is derived from an EMBL/GenBank/DDBJ whole genome shotgun (WGS) entry which is preliminary data.</text>
</comment>
<name>A0A8X6U252_NEPPI</name>
<organism evidence="1 2">
    <name type="scientific">Nephila pilipes</name>
    <name type="common">Giant wood spider</name>
    <name type="synonym">Nephila maculata</name>
    <dbReference type="NCBI Taxonomy" id="299642"/>
    <lineage>
        <taxon>Eukaryota</taxon>
        <taxon>Metazoa</taxon>
        <taxon>Ecdysozoa</taxon>
        <taxon>Arthropoda</taxon>
        <taxon>Chelicerata</taxon>
        <taxon>Arachnida</taxon>
        <taxon>Araneae</taxon>
        <taxon>Araneomorphae</taxon>
        <taxon>Entelegynae</taxon>
        <taxon>Araneoidea</taxon>
        <taxon>Nephilidae</taxon>
        <taxon>Nephila</taxon>
    </lineage>
</organism>
<evidence type="ECO:0000313" key="1">
    <source>
        <dbReference type="EMBL" id="GFT72455.1"/>
    </source>
</evidence>